<keyword evidence="4" id="KW-1185">Reference proteome</keyword>
<dbReference type="Proteomes" id="UP000199211">
    <property type="component" value="Unassembled WGS sequence"/>
</dbReference>
<evidence type="ECO:0000313" key="1">
    <source>
        <dbReference type="EMBL" id="ARM83084.1"/>
    </source>
</evidence>
<dbReference type="RefSeq" id="WP_085679260.1">
    <property type="nucleotide sequence ID" value="NZ_CP020931.1"/>
</dbReference>
<reference evidence="1 3" key="2">
    <citation type="submission" date="2017-04" db="EMBL/GenBank/DDBJ databases">
        <title>Genome Sequence of Marinobacter salarius strain SMR5 Isolated from a culture of the Diatom Skeletonema marinoi.</title>
        <authorList>
            <person name="Topel M."/>
            <person name="Pinder M.I.M."/>
            <person name="Johansson O.N."/>
            <person name="Kourtchenko O."/>
            <person name="Godhe A."/>
            <person name="Clarke A.K."/>
        </authorList>
    </citation>
    <scope>NUCLEOTIDE SEQUENCE [LARGE SCALE GENOMIC DNA]</scope>
    <source>
        <strain evidence="1 3">SMR5</strain>
    </source>
</reference>
<sequence>MNSIACESVRHAFRASALIVMMLLSACGGGFDEEPNNARLFLQPGDEVEVFRGDELTRPSEDSRIAVRHEQQGDRKFVTVLAGTAELVRGNYYAQR</sequence>
<evidence type="ECO:0000313" key="3">
    <source>
        <dbReference type="Proteomes" id="UP000193100"/>
    </source>
</evidence>
<gene>
    <name evidence="1" type="ORF">MARSALSMR5_00990</name>
    <name evidence="2" type="ORF">SAMN04487868_11172</name>
</gene>
<dbReference type="Proteomes" id="UP000193100">
    <property type="component" value="Chromosome"/>
</dbReference>
<reference evidence="2 4" key="1">
    <citation type="submission" date="2016-10" db="EMBL/GenBank/DDBJ databases">
        <authorList>
            <person name="Varghese N."/>
            <person name="Submissions S."/>
        </authorList>
    </citation>
    <scope>NUCLEOTIDE SEQUENCE [LARGE SCALE GENOMIC DNA]</scope>
    <source>
        <strain evidence="2 4">DSM 26291</strain>
    </source>
</reference>
<organism evidence="1 3">
    <name type="scientific">Marinobacter salarius</name>
    <dbReference type="NCBI Taxonomy" id="1420917"/>
    <lineage>
        <taxon>Bacteria</taxon>
        <taxon>Pseudomonadati</taxon>
        <taxon>Pseudomonadota</taxon>
        <taxon>Gammaproteobacteria</taxon>
        <taxon>Pseudomonadales</taxon>
        <taxon>Marinobacteraceae</taxon>
        <taxon>Marinobacter</taxon>
    </lineage>
</organism>
<accession>A0A1I4KTZ9</accession>
<dbReference type="GeneID" id="77254976"/>
<dbReference type="AlphaFoldDB" id="A0A1W6K6M6"/>
<name>A0A1W6K6M6_9GAMM</name>
<evidence type="ECO:0000313" key="4">
    <source>
        <dbReference type="Proteomes" id="UP000199211"/>
    </source>
</evidence>
<evidence type="ECO:0000313" key="2">
    <source>
        <dbReference type="EMBL" id="SFL82210.1"/>
    </source>
</evidence>
<accession>A0A1W6K6M6</accession>
<proteinExistence type="predicted"/>
<dbReference type="EMBL" id="FOTV01000011">
    <property type="protein sequence ID" value="SFL82210.1"/>
    <property type="molecule type" value="Genomic_DNA"/>
</dbReference>
<protein>
    <submittedName>
        <fullName evidence="1">Uncharacterized protein</fullName>
    </submittedName>
</protein>
<dbReference type="EMBL" id="CP020931">
    <property type="protein sequence ID" value="ARM83084.1"/>
    <property type="molecule type" value="Genomic_DNA"/>
</dbReference>